<keyword evidence="10" id="KW-1185">Reference proteome</keyword>
<evidence type="ECO:0000259" key="6">
    <source>
        <dbReference type="Pfam" id="PF06271"/>
    </source>
</evidence>
<dbReference type="Pfam" id="PF06271">
    <property type="entry name" value="RDD"/>
    <property type="match status" value="1"/>
</dbReference>
<dbReference type="GO" id="GO:0016020">
    <property type="term" value="C:membrane"/>
    <property type="evidence" value="ECO:0007669"/>
    <property type="project" value="UniProtKB-SubCell"/>
</dbReference>
<protein>
    <submittedName>
        <fullName evidence="7">RDD family protein</fullName>
    </submittedName>
    <submittedName>
        <fullName evidence="8">Uncharacterized membrane protein YckC, RDD family</fullName>
    </submittedName>
</protein>
<dbReference type="AlphaFoldDB" id="A0A521BJX8"/>
<comment type="subcellular location">
    <subcellularLocation>
        <location evidence="1">Membrane</location>
        <topology evidence="1">Multi-pass membrane protein</topology>
    </subcellularLocation>
</comment>
<feature type="transmembrane region" description="Helical" evidence="5">
    <location>
        <begin position="62"/>
        <end position="81"/>
    </location>
</feature>
<reference evidence="7 10" key="2">
    <citation type="submission" date="2019-11" db="EMBL/GenBank/DDBJ databases">
        <title>Flavobacterium resistens genome.</title>
        <authorList>
            <person name="Wilson V.M."/>
            <person name="Newman J.D."/>
        </authorList>
    </citation>
    <scope>NUCLEOTIDE SEQUENCE [LARGE SCALE GENOMIC DNA]</scope>
    <source>
        <strain evidence="7 10">DSM 19382</strain>
    </source>
</reference>
<dbReference type="RefSeq" id="WP_142449714.1">
    <property type="nucleotide sequence ID" value="NZ_FXTA01000001.1"/>
</dbReference>
<gene>
    <name evidence="7" type="ORF">GJU42_05625</name>
    <name evidence="8" type="ORF">SAMN06265349_1011128</name>
</gene>
<keyword evidence="3 5" id="KW-1133">Transmembrane helix</keyword>
<keyword evidence="4 5" id="KW-0472">Membrane</keyword>
<dbReference type="Proteomes" id="UP000317289">
    <property type="component" value="Unassembled WGS sequence"/>
</dbReference>
<evidence type="ECO:0000256" key="3">
    <source>
        <dbReference type="ARBA" id="ARBA00022989"/>
    </source>
</evidence>
<organism evidence="8 9">
    <name type="scientific">Flavobacterium resistens</name>
    <dbReference type="NCBI Taxonomy" id="443612"/>
    <lineage>
        <taxon>Bacteria</taxon>
        <taxon>Pseudomonadati</taxon>
        <taxon>Bacteroidota</taxon>
        <taxon>Flavobacteriia</taxon>
        <taxon>Flavobacteriales</taxon>
        <taxon>Flavobacteriaceae</taxon>
        <taxon>Flavobacterium</taxon>
    </lineage>
</organism>
<evidence type="ECO:0000256" key="4">
    <source>
        <dbReference type="ARBA" id="ARBA00023136"/>
    </source>
</evidence>
<dbReference type="PANTHER" id="PTHR38480">
    <property type="entry name" value="SLR0254 PROTEIN"/>
    <property type="match status" value="1"/>
</dbReference>
<dbReference type="PANTHER" id="PTHR38480:SF1">
    <property type="entry name" value="SLR0254 PROTEIN"/>
    <property type="match status" value="1"/>
</dbReference>
<evidence type="ECO:0000313" key="7">
    <source>
        <dbReference type="EMBL" id="MRX67440.1"/>
    </source>
</evidence>
<proteinExistence type="predicted"/>
<feature type="transmembrane region" description="Helical" evidence="5">
    <location>
        <begin position="117"/>
        <end position="140"/>
    </location>
</feature>
<evidence type="ECO:0000313" key="9">
    <source>
        <dbReference type="Proteomes" id="UP000317289"/>
    </source>
</evidence>
<keyword evidence="2 5" id="KW-0812">Transmembrane</keyword>
<dbReference type="InterPro" id="IPR010432">
    <property type="entry name" value="RDD"/>
</dbReference>
<evidence type="ECO:0000313" key="10">
    <source>
        <dbReference type="Proteomes" id="UP000468990"/>
    </source>
</evidence>
<name>A0A521BJX8_9FLAO</name>
<sequence>MSELSITTTQNVKINFISASVGDRLGAYFIDAGIKIGYMLIVYFIFFYWLKIGILMDGIDSWSERAIMLFFAVPLMFYSLAFESVFEGQSIGKILLKIKVVKIDGYQAGFGDYLIRWFFGIIDFFIPPFYGLVALITAISSKKTQRFGDMAAGTAVITLKNNINISHTILEDIGTAYVPTYPLVIKLSDNDMRIIKETFKKAVVKNDFEIIGKLVAKIESVTGIKNQSGNNSDFIRVILKDYNFYTQNM</sequence>
<evidence type="ECO:0000256" key="1">
    <source>
        <dbReference type="ARBA" id="ARBA00004141"/>
    </source>
</evidence>
<feature type="domain" description="RDD" evidence="6">
    <location>
        <begin position="19"/>
        <end position="153"/>
    </location>
</feature>
<reference evidence="8 9" key="1">
    <citation type="submission" date="2017-05" db="EMBL/GenBank/DDBJ databases">
        <authorList>
            <person name="Varghese N."/>
            <person name="Submissions S."/>
        </authorList>
    </citation>
    <scope>NUCLEOTIDE SEQUENCE [LARGE SCALE GENOMIC DNA]</scope>
    <source>
        <strain evidence="8 9">DSM 19382</strain>
    </source>
</reference>
<feature type="transmembrane region" description="Helical" evidence="5">
    <location>
        <begin position="25"/>
        <end position="50"/>
    </location>
</feature>
<evidence type="ECO:0000256" key="5">
    <source>
        <dbReference type="SAM" id="Phobius"/>
    </source>
</evidence>
<evidence type="ECO:0000256" key="2">
    <source>
        <dbReference type="ARBA" id="ARBA00022692"/>
    </source>
</evidence>
<dbReference type="Proteomes" id="UP000468990">
    <property type="component" value="Unassembled WGS sequence"/>
</dbReference>
<accession>A0A521BJX8</accession>
<evidence type="ECO:0000313" key="8">
    <source>
        <dbReference type="EMBL" id="SMO47382.1"/>
    </source>
</evidence>
<dbReference type="EMBL" id="FXTA01000001">
    <property type="protein sequence ID" value="SMO47382.1"/>
    <property type="molecule type" value="Genomic_DNA"/>
</dbReference>
<dbReference type="OrthoDB" id="9814143at2"/>
<dbReference type="EMBL" id="WKKG01000002">
    <property type="protein sequence ID" value="MRX67440.1"/>
    <property type="molecule type" value="Genomic_DNA"/>
</dbReference>